<sequence length="137" mass="15344">MFAEVLFLGIACLLGYPVGYWLYLHIPSLPKSDSYLTALLCFALTVFLLGLSFLGSDFGMPIVTPLQNGEAASPLSVFVFCLAFCSVTAQLTMIRLKRLGIEKKPEQTPEPEPQWLVVERERMARHSRREGHSDSNH</sequence>
<keyword evidence="1" id="KW-1133">Transmembrane helix</keyword>
<protein>
    <submittedName>
        <fullName evidence="2">Uncharacterized protein</fullName>
    </submittedName>
</protein>
<feature type="transmembrane region" description="Helical" evidence="1">
    <location>
        <begin position="75"/>
        <end position="94"/>
    </location>
</feature>
<feature type="transmembrane region" description="Helical" evidence="1">
    <location>
        <begin position="6"/>
        <end position="23"/>
    </location>
</feature>
<dbReference type="RefSeq" id="WP_253450323.1">
    <property type="nucleotide sequence ID" value="NZ_JALJYF010000002.1"/>
</dbReference>
<dbReference type="EMBL" id="JALJYF010000002">
    <property type="protein sequence ID" value="MCP1728352.1"/>
    <property type="molecule type" value="Genomic_DNA"/>
</dbReference>
<evidence type="ECO:0000256" key="1">
    <source>
        <dbReference type="SAM" id="Phobius"/>
    </source>
</evidence>
<evidence type="ECO:0000313" key="3">
    <source>
        <dbReference type="Proteomes" id="UP001523550"/>
    </source>
</evidence>
<feature type="transmembrane region" description="Helical" evidence="1">
    <location>
        <begin position="35"/>
        <end position="55"/>
    </location>
</feature>
<organism evidence="2 3">
    <name type="scientific">Natronospira proteinivora</name>
    <dbReference type="NCBI Taxonomy" id="1807133"/>
    <lineage>
        <taxon>Bacteria</taxon>
        <taxon>Pseudomonadati</taxon>
        <taxon>Pseudomonadota</taxon>
        <taxon>Gammaproteobacteria</taxon>
        <taxon>Natronospirales</taxon>
        <taxon>Natronospiraceae</taxon>
        <taxon>Natronospira</taxon>
    </lineage>
</organism>
<keyword evidence="3" id="KW-1185">Reference proteome</keyword>
<evidence type="ECO:0000313" key="2">
    <source>
        <dbReference type="EMBL" id="MCP1728352.1"/>
    </source>
</evidence>
<dbReference type="Proteomes" id="UP001523550">
    <property type="component" value="Unassembled WGS sequence"/>
</dbReference>
<keyword evidence="1" id="KW-0472">Membrane</keyword>
<reference evidence="2 3" key="1">
    <citation type="submission" date="2022-03" db="EMBL/GenBank/DDBJ databases">
        <title>Genomic Encyclopedia of Type Strains, Phase III (KMG-III): the genomes of soil and plant-associated and newly described type strains.</title>
        <authorList>
            <person name="Whitman W."/>
        </authorList>
    </citation>
    <scope>NUCLEOTIDE SEQUENCE [LARGE SCALE GENOMIC DNA]</scope>
    <source>
        <strain evidence="2 3">BSker1</strain>
    </source>
</reference>
<proteinExistence type="predicted"/>
<name>A0ABT1GBB5_9GAMM</name>
<accession>A0ABT1GBB5</accession>
<keyword evidence="1" id="KW-0812">Transmembrane</keyword>
<comment type="caution">
    <text evidence="2">The sequence shown here is derived from an EMBL/GenBank/DDBJ whole genome shotgun (WGS) entry which is preliminary data.</text>
</comment>
<gene>
    <name evidence="2" type="ORF">J2T60_002352</name>
</gene>